<comment type="subcellular location">
    <subcellularLocation>
        <location evidence="1 7">Cell membrane</location>
        <topology evidence="1 7">Multi-pass membrane protein</topology>
    </subcellularLocation>
</comment>
<accession>A0A3M8RDP5</accession>
<evidence type="ECO:0000259" key="9">
    <source>
        <dbReference type="PROSITE" id="PS50253"/>
    </source>
</evidence>
<sequence>MSSSTSKALDPSSVELWDHSHHHHDVISTRTFGFWLYMLSDAMIFAVLFAAWEVLSYSHSFAAGPTPASFVEPGYVFLQTLALFTSVLAYGFTMVALKNGNKAGVISGLWGALILGVAFLALDINDVVHLVGMGITPDLSGGLSAFFILTQTHALHILFGLLWMLVMLVQVSRFGFSADVVGRLLSLRLFWHFQAVVWVFVFVFVYLRGMLI</sequence>
<evidence type="ECO:0000256" key="3">
    <source>
        <dbReference type="ARBA" id="ARBA00022475"/>
    </source>
</evidence>
<feature type="transmembrane region" description="Helical" evidence="8">
    <location>
        <begin position="142"/>
        <end position="168"/>
    </location>
</feature>
<dbReference type="Gene3D" id="1.20.120.80">
    <property type="entry name" value="Cytochrome c oxidase, subunit III, four-helix bundle"/>
    <property type="match status" value="1"/>
</dbReference>
<evidence type="ECO:0000313" key="10">
    <source>
        <dbReference type="EMBL" id="RNF66435.1"/>
    </source>
</evidence>
<dbReference type="Pfam" id="PF00510">
    <property type="entry name" value="COX3"/>
    <property type="match status" value="1"/>
</dbReference>
<feature type="transmembrane region" description="Helical" evidence="8">
    <location>
        <begin position="104"/>
        <end position="122"/>
    </location>
</feature>
<keyword evidence="5 8" id="KW-1133">Transmembrane helix</keyword>
<dbReference type="RefSeq" id="WP_123102679.1">
    <property type="nucleotide sequence ID" value="NZ_CP127527.1"/>
</dbReference>
<evidence type="ECO:0000256" key="2">
    <source>
        <dbReference type="ARBA" id="ARBA00010581"/>
    </source>
</evidence>
<reference evidence="10" key="1">
    <citation type="submission" date="2018-10" db="EMBL/GenBank/DDBJ databases">
        <title>Acidithiobacillus sulfuriphilus sp. nov.: an extremely acidophilic sulfur-oxidizing chemolithotroph isolated from a neutral pH environment.</title>
        <authorList>
            <person name="Falagan C."/>
            <person name="Moya-Beltran A."/>
            <person name="Quatrini R."/>
            <person name="Johnson D.B."/>
        </authorList>
    </citation>
    <scope>NUCLEOTIDE SEQUENCE [LARGE SCALE GENOMIC DNA]</scope>
    <source>
        <strain evidence="10">CJ-2</strain>
    </source>
</reference>
<keyword evidence="3" id="KW-1003">Cell membrane</keyword>
<dbReference type="SUPFAM" id="SSF81452">
    <property type="entry name" value="Cytochrome c oxidase subunit III-like"/>
    <property type="match status" value="1"/>
</dbReference>
<dbReference type="InterPro" id="IPR013833">
    <property type="entry name" value="Cyt_c_oxidase_su3_a-hlx"/>
</dbReference>
<dbReference type="InterPro" id="IPR000298">
    <property type="entry name" value="Cyt_c_oxidase-like_su3"/>
</dbReference>
<name>A0A3M8RDP5_9PROT</name>
<evidence type="ECO:0000256" key="5">
    <source>
        <dbReference type="ARBA" id="ARBA00022989"/>
    </source>
</evidence>
<protein>
    <submittedName>
        <fullName evidence="10">Cytochrome O ubiquinol oxidase</fullName>
    </submittedName>
</protein>
<dbReference type="EMBL" id="RIZI01000140">
    <property type="protein sequence ID" value="RNF66435.1"/>
    <property type="molecule type" value="Genomic_DNA"/>
</dbReference>
<comment type="similarity">
    <text evidence="2 7">Belongs to the cytochrome c oxidase subunit 3 family.</text>
</comment>
<evidence type="ECO:0000256" key="8">
    <source>
        <dbReference type="SAM" id="Phobius"/>
    </source>
</evidence>
<dbReference type="InterPro" id="IPR024791">
    <property type="entry name" value="Cyt_c/ubiquinol_Oxase_su3"/>
</dbReference>
<dbReference type="GO" id="GO:0004129">
    <property type="term" value="F:cytochrome-c oxidase activity"/>
    <property type="evidence" value="ECO:0007669"/>
    <property type="project" value="InterPro"/>
</dbReference>
<dbReference type="GO" id="GO:0019646">
    <property type="term" value="P:aerobic electron transport chain"/>
    <property type="evidence" value="ECO:0007669"/>
    <property type="project" value="InterPro"/>
</dbReference>
<keyword evidence="6 8" id="KW-0472">Membrane</keyword>
<feature type="transmembrane region" description="Helical" evidence="8">
    <location>
        <begin position="75"/>
        <end position="97"/>
    </location>
</feature>
<evidence type="ECO:0000256" key="1">
    <source>
        <dbReference type="ARBA" id="ARBA00004651"/>
    </source>
</evidence>
<evidence type="ECO:0000256" key="4">
    <source>
        <dbReference type="ARBA" id="ARBA00022692"/>
    </source>
</evidence>
<dbReference type="GO" id="GO:0005886">
    <property type="term" value="C:plasma membrane"/>
    <property type="evidence" value="ECO:0007669"/>
    <property type="project" value="UniProtKB-SubCell"/>
</dbReference>
<dbReference type="OrthoDB" id="9810850at2"/>
<dbReference type="PANTHER" id="PTHR11403:SF2">
    <property type="entry name" value="CYTOCHROME BO(3) UBIQUINOL OXIDASE SUBUNIT 3"/>
    <property type="match status" value="1"/>
</dbReference>
<evidence type="ECO:0000256" key="6">
    <source>
        <dbReference type="ARBA" id="ARBA00023136"/>
    </source>
</evidence>
<proteinExistence type="inferred from homology"/>
<feature type="transmembrane region" description="Helical" evidence="8">
    <location>
        <begin position="34"/>
        <end position="55"/>
    </location>
</feature>
<feature type="transmembrane region" description="Helical" evidence="8">
    <location>
        <begin position="189"/>
        <end position="207"/>
    </location>
</feature>
<dbReference type="PANTHER" id="PTHR11403">
    <property type="entry name" value="CYTOCHROME C OXIDASE SUBUNIT III"/>
    <property type="match status" value="1"/>
</dbReference>
<gene>
    <name evidence="10" type="ORF">EC580_04720</name>
</gene>
<dbReference type="AlphaFoldDB" id="A0A3M8RDP5"/>
<dbReference type="PROSITE" id="PS50253">
    <property type="entry name" value="COX3"/>
    <property type="match status" value="1"/>
</dbReference>
<feature type="domain" description="Heme-copper oxidase subunit III family profile" evidence="9">
    <location>
        <begin position="1"/>
        <end position="210"/>
    </location>
</feature>
<keyword evidence="4 7" id="KW-0812">Transmembrane</keyword>
<dbReference type="InterPro" id="IPR035973">
    <property type="entry name" value="Cyt_c_oxidase_su3-like_sf"/>
</dbReference>
<organism evidence="10">
    <name type="scientific">Acidithiobacillus sulfuriphilus</name>
    <dbReference type="NCBI Taxonomy" id="1867749"/>
    <lineage>
        <taxon>Bacteria</taxon>
        <taxon>Pseudomonadati</taxon>
        <taxon>Pseudomonadota</taxon>
        <taxon>Acidithiobacillia</taxon>
        <taxon>Acidithiobacillales</taxon>
        <taxon>Acidithiobacillaceae</taxon>
        <taxon>Acidithiobacillus</taxon>
    </lineage>
</organism>
<comment type="caution">
    <text evidence="10">The sequence shown here is derived from an EMBL/GenBank/DDBJ whole genome shotgun (WGS) entry which is preliminary data.</text>
</comment>
<evidence type="ECO:0000256" key="7">
    <source>
        <dbReference type="RuleBase" id="RU003376"/>
    </source>
</evidence>